<evidence type="ECO:0008006" key="3">
    <source>
        <dbReference type="Google" id="ProtNLM"/>
    </source>
</evidence>
<organism evidence="1 2">
    <name type="scientific">Paspalum notatum var. saurae</name>
    <dbReference type="NCBI Taxonomy" id="547442"/>
    <lineage>
        <taxon>Eukaryota</taxon>
        <taxon>Viridiplantae</taxon>
        <taxon>Streptophyta</taxon>
        <taxon>Embryophyta</taxon>
        <taxon>Tracheophyta</taxon>
        <taxon>Spermatophyta</taxon>
        <taxon>Magnoliopsida</taxon>
        <taxon>Liliopsida</taxon>
        <taxon>Poales</taxon>
        <taxon>Poaceae</taxon>
        <taxon>PACMAD clade</taxon>
        <taxon>Panicoideae</taxon>
        <taxon>Andropogonodae</taxon>
        <taxon>Paspaleae</taxon>
        <taxon>Paspalinae</taxon>
        <taxon>Paspalum</taxon>
    </lineage>
</organism>
<evidence type="ECO:0000313" key="2">
    <source>
        <dbReference type="Proteomes" id="UP001341281"/>
    </source>
</evidence>
<dbReference type="Proteomes" id="UP001341281">
    <property type="component" value="Chromosome 01"/>
</dbReference>
<dbReference type="EMBL" id="CP144745">
    <property type="protein sequence ID" value="WVZ49618.1"/>
    <property type="molecule type" value="Genomic_DNA"/>
</dbReference>
<gene>
    <name evidence="1" type="ORF">U9M48_000959</name>
</gene>
<dbReference type="AlphaFoldDB" id="A0AAQ3PL39"/>
<protein>
    <recommendedName>
        <fullName evidence="3">Disease resistance protein</fullName>
    </recommendedName>
</protein>
<dbReference type="Gene3D" id="3.80.10.10">
    <property type="entry name" value="Ribonuclease Inhibitor"/>
    <property type="match status" value="1"/>
</dbReference>
<name>A0AAQ3PL39_PASNO</name>
<dbReference type="SUPFAM" id="SSF52058">
    <property type="entry name" value="L domain-like"/>
    <property type="match status" value="1"/>
</dbReference>
<keyword evidence="2" id="KW-1185">Reference proteome</keyword>
<dbReference type="InterPro" id="IPR032675">
    <property type="entry name" value="LRR_dom_sf"/>
</dbReference>
<dbReference type="PANTHER" id="PTHR36766">
    <property type="entry name" value="PLANT BROAD-SPECTRUM MILDEW RESISTANCE PROTEIN RPW8"/>
    <property type="match status" value="1"/>
</dbReference>
<evidence type="ECO:0000313" key="1">
    <source>
        <dbReference type="EMBL" id="WVZ49618.1"/>
    </source>
</evidence>
<sequence length="213" mass="24836">MKTSPIMDFSRCCYSRSRSTGIASARVQRQLPKDLQALTIYGYKGSRYPSWMLSGQQHPDAPKHLHSLVLKHCSYPLVSFPEYSELFMNLRELQIGWCAWDSLPDNMERLVSLQSLNIHGNGRNKMVFLPTLPRSLHKIRLCKWDLEVENMEHLGSLESLTIYLCHKMEFLPTLPQSLEKIRIAFCDVLSRTCQEEGHENWQKIQHIPCKEFE</sequence>
<accession>A0AAQ3PL39</accession>
<reference evidence="1 2" key="1">
    <citation type="submission" date="2024-02" db="EMBL/GenBank/DDBJ databases">
        <title>High-quality chromosome-scale genome assembly of Pensacola bahiagrass (Paspalum notatum Flugge var. saurae).</title>
        <authorList>
            <person name="Vega J.M."/>
            <person name="Podio M."/>
            <person name="Orjuela J."/>
            <person name="Siena L.A."/>
            <person name="Pessino S.C."/>
            <person name="Combes M.C."/>
            <person name="Mariac C."/>
            <person name="Albertini E."/>
            <person name="Pupilli F."/>
            <person name="Ortiz J.P.A."/>
            <person name="Leblanc O."/>
        </authorList>
    </citation>
    <scope>NUCLEOTIDE SEQUENCE [LARGE SCALE GENOMIC DNA]</scope>
    <source>
        <strain evidence="1">R1</strain>
        <tissue evidence="1">Leaf</tissue>
    </source>
</reference>
<dbReference type="PANTHER" id="PTHR36766:SF45">
    <property type="entry name" value="NB-ARC DOMAIN-CONTAINING PROTEIN"/>
    <property type="match status" value="1"/>
</dbReference>
<proteinExistence type="predicted"/>